<dbReference type="RefSeq" id="WP_146372671.1">
    <property type="nucleotide sequence ID" value="NZ_SJPP01000002.1"/>
</dbReference>
<gene>
    <name evidence="1" type="ORF">CA54_41310</name>
</gene>
<comment type="caution">
    <text evidence="1">The sequence shown here is derived from an EMBL/GenBank/DDBJ whole genome shotgun (WGS) entry which is preliminary data.</text>
</comment>
<proteinExistence type="predicted"/>
<dbReference type="Pfam" id="PF13589">
    <property type="entry name" value="HATPase_c_3"/>
    <property type="match status" value="1"/>
</dbReference>
<dbReference type="EMBL" id="SJPP01000002">
    <property type="protein sequence ID" value="TWU08892.1"/>
    <property type="molecule type" value="Genomic_DNA"/>
</dbReference>
<protein>
    <submittedName>
        <fullName evidence="1">DNA mismatch repair protein</fullName>
    </submittedName>
</protein>
<evidence type="ECO:0000313" key="2">
    <source>
        <dbReference type="Proteomes" id="UP000320735"/>
    </source>
</evidence>
<dbReference type="InterPro" id="IPR036890">
    <property type="entry name" value="HATPase_C_sf"/>
</dbReference>
<evidence type="ECO:0000313" key="1">
    <source>
        <dbReference type="EMBL" id="TWU08892.1"/>
    </source>
</evidence>
<organism evidence="1 2">
    <name type="scientific">Symmachiella macrocystis</name>
    <dbReference type="NCBI Taxonomy" id="2527985"/>
    <lineage>
        <taxon>Bacteria</taxon>
        <taxon>Pseudomonadati</taxon>
        <taxon>Planctomycetota</taxon>
        <taxon>Planctomycetia</taxon>
        <taxon>Planctomycetales</taxon>
        <taxon>Planctomycetaceae</taxon>
        <taxon>Symmachiella</taxon>
    </lineage>
</organism>
<dbReference type="AlphaFoldDB" id="A0A5C6BB44"/>
<sequence length="664" mass="75283">MKTKTIEVGIESDAIEKIAKVSADQAIEELIWNAIDAEASTIQIEFDRNEIDGITKITVTDDGHGISPDDAETIFGSIGGSMKRLRRRSPKLERPYHGKEGQGRYKAFSLGRKVEWISRPLANGSVTEFSIVLNSAKLKSASIRPPTSHSGTTGCVVVIEDLHDAAIGLDNESRLSSLSHRLAPYLMGHPEIRIIYDGEELDVERSVSRNELIKVSDKGTDEEQPLNFDLRVLEWNKTRKGSLFWCDEHGVSLNETKLDLKGVRFSFSAYVLSDSVRSLHDDGGLALGDLSQQVRRIKELARAKVRDYFRQRQAEEAQHVAERIRKEGIYPYSHVPKNPVQKAEQHVFDICAATLHEFLPQFDSVDKGSRKFTYRLLRETLESNPSNLGHILQEVLKLTEEQQDDLLHLLGKTSLGAIIGSAKTVSDRLAFINGLEQILHEKTIRKHLKERTQLHRILVEELWLFGDEYTLGGDDVSLKTVLGEHRKVLGLSPLDAQTKKTIKDLDDVPDLLLWRQYLRKSDDRFEHLVIELKRPTVNVSQTEIGQVKRYASKVVENKYFDKERTRWKFVVLSDGIAADAKADVNQRNREVGHVTSADEYDIWALTWSQVIHAAKVRLDWIQSRLELKVSDNSEGMQYLRDKFSHLLPDEAKPTATTTSDSDVE</sequence>
<name>A0A5C6BB44_9PLAN</name>
<dbReference type="OrthoDB" id="8765545at2"/>
<dbReference type="Gene3D" id="3.30.565.10">
    <property type="entry name" value="Histidine kinase-like ATPase, C-terminal domain"/>
    <property type="match status" value="1"/>
</dbReference>
<keyword evidence="2" id="KW-1185">Reference proteome</keyword>
<dbReference type="SUPFAM" id="SSF55874">
    <property type="entry name" value="ATPase domain of HSP90 chaperone/DNA topoisomerase II/histidine kinase"/>
    <property type="match status" value="1"/>
</dbReference>
<reference evidence="1 2" key="1">
    <citation type="submission" date="2019-02" db="EMBL/GenBank/DDBJ databases">
        <title>Deep-cultivation of Planctomycetes and their phenomic and genomic characterization uncovers novel biology.</title>
        <authorList>
            <person name="Wiegand S."/>
            <person name="Jogler M."/>
            <person name="Boedeker C."/>
            <person name="Pinto D."/>
            <person name="Vollmers J."/>
            <person name="Rivas-Marin E."/>
            <person name="Kohn T."/>
            <person name="Peeters S.H."/>
            <person name="Heuer A."/>
            <person name="Rast P."/>
            <person name="Oberbeckmann S."/>
            <person name="Bunk B."/>
            <person name="Jeske O."/>
            <person name="Meyerdierks A."/>
            <person name="Storesund J.E."/>
            <person name="Kallscheuer N."/>
            <person name="Luecker S."/>
            <person name="Lage O.M."/>
            <person name="Pohl T."/>
            <person name="Merkel B.J."/>
            <person name="Hornburger P."/>
            <person name="Mueller R.-W."/>
            <person name="Bruemmer F."/>
            <person name="Labrenz M."/>
            <person name="Spormann A.M."/>
            <person name="Op Den Camp H."/>
            <person name="Overmann J."/>
            <person name="Amann R."/>
            <person name="Jetten M.S.M."/>
            <person name="Mascher T."/>
            <person name="Medema M.H."/>
            <person name="Devos D.P."/>
            <person name="Kaster A.-K."/>
            <person name="Ovreas L."/>
            <person name="Rohde M."/>
            <person name="Galperin M.Y."/>
            <person name="Jogler C."/>
        </authorList>
    </citation>
    <scope>NUCLEOTIDE SEQUENCE [LARGE SCALE GENOMIC DNA]</scope>
    <source>
        <strain evidence="1 2">CA54</strain>
    </source>
</reference>
<dbReference type="Proteomes" id="UP000320735">
    <property type="component" value="Unassembled WGS sequence"/>
</dbReference>
<accession>A0A5C6BB44</accession>